<gene>
    <name evidence="2" type="ordered locus">RHA1_ro10083</name>
</gene>
<evidence type="ECO:0000313" key="2">
    <source>
        <dbReference type="EMBL" id="ABH00276.1"/>
    </source>
</evidence>
<dbReference type="EMBL" id="CP000433">
    <property type="protein sequence ID" value="ABH00276.1"/>
    <property type="molecule type" value="Genomic_DNA"/>
</dbReference>
<proteinExistence type="predicted"/>
<dbReference type="KEGG" id="rha:RHA1_ro10083"/>
<name>Q0RWR0_RHOJR</name>
<geneLocation type="plasmid" evidence="2 3">
    <name>pRHL2</name>
</geneLocation>
<dbReference type="OrthoDB" id="3422162at2"/>
<sequence length="209" mass="23177">MILDSASTLSGQAKLAELDIDVSTIHEVLLYGDAERMTYTALDANGAGEMARWSRHVRRLSEMLIPKGWTRVDYWNQPTLVHPSGSRCLIVTSGDGFTGTDYGVPSTKNPKGRTVRDAVEKNAQFALMSRDEVDPAFASFRETWMLLTNAHPDGQLYAEVSQPIDMEGDQISKWSYRLLISPIDPSASPEEQGNDDTGADYDFSVTRKV</sequence>
<dbReference type="Proteomes" id="UP000008710">
    <property type="component" value="Plasmid pRHL2"/>
</dbReference>
<accession>Q0RWR0</accession>
<reference evidence="3" key="1">
    <citation type="journal article" date="2006" name="Proc. Natl. Acad. Sci. U.S.A.">
        <title>The complete genome of Rhodococcus sp. RHA1 provides insights into a catabolic powerhouse.</title>
        <authorList>
            <person name="McLeod M.P."/>
            <person name="Warren R.L."/>
            <person name="Hsiao W.W.L."/>
            <person name="Araki N."/>
            <person name="Myhre M."/>
            <person name="Fernandes C."/>
            <person name="Miyazawa D."/>
            <person name="Wong W."/>
            <person name="Lillquist A.L."/>
            <person name="Wang D."/>
            <person name="Dosanjh M."/>
            <person name="Hara H."/>
            <person name="Petrescu A."/>
            <person name="Morin R.D."/>
            <person name="Yang G."/>
            <person name="Stott J.M."/>
            <person name="Schein J.E."/>
            <person name="Shin H."/>
            <person name="Smailus D."/>
            <person name="Siddiqui A.S."/>
            <person name="Marra M.A."/>
            <person name="Jones S.J.M."/>
            <person name="Holt R."/>
            <person name="Brinkman F.S.L."/>
            <person name="Miyauchi K."/>
            <person name="Fukuda M."/>
            <person name="Davies J.E."/>
            <person name="Mohn W.W."/>
            <person name="Eltis L.D."/>
        </authorList>
    </citation>
    <scope>NUCLEOTIDE SEQUENCE [LARGE SCALE GENOMIC DNA]</scope>
    <source>
        <strain evidence="3">RHA1</strain>
    </source>
</reference>
<protein>
    <submittedName>
        <fullName evidence="2">Uncharacterized protein</fullName>
    </submittedName>
</protein>
<feature type="region of interest" description="Disordered" evidence="1">
    <location>
        <begin position="183"/>
        <end position="209"/>
    </location>
</feature>
<organism evidence="2 3">
    <name type="scientific">Rhodococcus jostii (strain RHA1)</name>
    <dbReference type="NCBI Taxonomy" id="101510"/>
    <lineage>
        <taxon>Bacteria</taxon>
        <taxon>Bacillati</taxon>
        <taxon>Actinomycetota</taxon>
        <taxon>Actinomycetes</taxon>
        <taxon>Mycobacteriales</taxon>
        <taxon>Nocardiaceae</taxon>
        <taxon>Rhodococcus</taxon>
    </lineage>
</organism>
<evidence type="ECO:0000313" key="3">
    <source>
        <dbReference type="Proteomes" id="UP000008710"/>
    </source>
</evidence>
<dbReference type="RefSeq" id="WP_011599948.1">
    <property type="nucleotide sequence ID" value="NC_008270.1"/>
</dbReference>
<evidence type="ECO:0000256" key="1">
    <source>
        <dbReference type="SAM" id="MobiDB-lite"/>
    </source>
</evidence>
<keyword evidence="2" id="KW-0614">Plasmid</keyword>
<dbReference type="HOGENOM" id="CLU_107959_0_0_11"/>
<dbReference type="AlphaFoldDB" id="Q0RWR0"/>